<dbReference type="WBParaSite" id="ASIM_0000282001-mRNA-1">
    <property type="protein sequence ID" value="ASIM_0000282001-mRNA-1"/>
    <property type="gene ID" value="ASIM_0000282001"/>
</dbReference>
<evidence type="ECO:0000256" key="1">
    <source>
        <dbReference type="SAM" id="MobiDB-lite"/>
    </source>
</evidence>
<gene>
    <name evidence="2" type="ORF">ASIM_LOCUS2672</name>
</gene>
<protein>
    <submittedName>
        <fullName evidence="4">Coat protein</fullName>
    </submittedName>
</protein>
<evidence type="ECO:0000313" key="4">
    <source>
        <dbReference type="WBParaSite" id="ASIM_0000282001-mRNA-1"/>
    </source>
</evidence>
<reference evidence="4" key="1">
    <citation type="submission" date="2017-02" db="UniProtKB">
        <authorList>
            <consortium name="WormBaseParasite"/>
        </authorList>
    </citation>
    <scope>IDENTIFICATION</scope>
</reference>
<dbReference type="Proteomes" id="UP000267096">
    <property type="component" value="Unassembled WGS sequence"/>
</dbReference>
<sequence length="110" mass="11533">MSRETSSRIRGVGTTSTAAGRGGGRGRMAAVGSAGSFSNIGGDSMSELTSGMTGLSVPVVSELLARPGTGKVGRHIALIANYYELTLNSKITLFRYEIVISRPGRRTRLD</sequence>
<feature type="region of interest" description="Disordered" evidence="1">
    <location>
        <begin position="1"/>
        <end position="27"/>
    </location>
</feature>
<proteinExistence type="predicted"/>
<dbReference type="EMBL" id="UYRR01003692">
    <property type="protein sequence ID" value="VDK20387.1"/>
    <property type="molecule type" value="Genomic_DNA"/>
</dbReference>
<reference evidence="2 3" key="2">
    <citation type="submission" date="2018-11" db="EMBL/GenBank/DDBJ databases">
        <authorList>
            <consortium name="Pathogen Informatics"/>
        </authorList>
    </citation>
    <scope>NUCLEOTIDE SEQUENCE [LARGE SCALE GENOMIC DNA]</scope>
</reference>
<evidence type="ECO:0000313" key="2">
    <source>
        <dbReference type="EMBL" id="VDK20387.1"/>
    </source>
</evidence>
<keyword evidence="3" id="KW-1185">Reference proteome</keyword>
<dbReference type="AlphaFoldDB" id="A0A0M3J5I9"/>
<organism evidence="4">
    <name type="scientific">Anisakis simplex</name>
    <name type="common">Herring worm</name>
    <dbReference type="NCBI Taxonomy" id="6269"/>
    <lineage>
        <taxon>Eukaryota</taxon>
        <taxon>Metazoa</taxon>
        <taxon>Ecdysozoa</taxon>
        <taxon>Nematoda</taxon>
        <taxon>Chromadorea</taxon>
        <taxon>Rhabditida</taxon>
        <taxon>Spirurina</taxon>
        <taxon>Ascaridomorpha</taxon>
        <taxon>Ascaridoidea</taxon>
        <taxon>Anisakidae</taxon>
        <taxon>Anisakis</taxon>
        <taxon>Anisakis simplex complex</taxon>
    </lineage>
</organism>
<name>A0A0M3J5I9_ANISI</name>
<evidence type="ECO:0000313" key="3">
    <source>
        <dbReference type="Proteomes" id="UP000267096"/>
    </source>
</evidence>
<accession>A0A0M3J5I9</accession>